<dbReference type="EMBL" id="MGGL01000014">
    <property type="protein sequence ID" value="OGM26305.1"/>
    <property type="molecule type" value="Genomic_DNA"/>
</dbReference>
<gene>
    <name evidence="2" type="ORF">A2628_03830</name>
</gene>
<dbReference type="InterPro" id="IPR016181">
    <property type="entry name" value="Acyl_CoA_acyltransferase"/>
</dbReference>
<sequence>MSKDEIKVIAEIVGGDRTYAHFVNRINKEFEAADEERNSKVYVLFVEDREGEKVGFSVIGHSPAKMRVWQKTFRLEGWVGSGFTMSPATYELMYMYVKPQYRKGGFGVKLFRKTFSFAREKRIEEVYAYVGDKTSGALDFYKSMNGEVLCDFSDSETSSAFLKWSVR</sequence>
<dbReference type="Pfam" id="PF00583">
    <property type="entry name" value="Acetyltransf_1"/>
    <property type="match status" value="1"/>
</dbReference>
<evidence type="ECO:0000313" key="3">
    <source>
        <dbReference type="Proteomes" id="UP000179221"/>
    </source>
</evidence>
<comment type="caution">
    <text evidence="2">The sequence shown here is derived from an EMBL/GenBank/DDBJ whole genome shotgun (WGS) entry which is preliminary data.</text>
</comment>
<name>A0A1F7YIG1_9BACT</name>
<evidence type="ECO:0000313" key="2">
    <source>
        <dbReference type="EMBL" id="OGM26305.1"/>
    </source>
</evidence>
<proteinExistence type="predicted"/>
<reference evidence="2 3" key="1">
    <citation type="journal article" date="2016" name="Nat. Commun.">
        <title>Thousands of microbial genomes shed light on interconnected biogeochemical processes in an aquifer system.</title>
        <authorList>
            <person name="Anantharaman K."/>
            <person name="Brown C.T."/>
            <person name="Hug L.A."/>
            <person name="Sharon I."/>
            <person name="Castelle C.J."/>
            <person name="Probst A.J."/>
            <person name="Thomas B.C."/>
            <person name="Singh A."/>
            <person name="Wilkins M.J."/>
            <person name="Karaoz U."/>
            <person name="Brodie E.L."/>
            <person name="Williams K.H."/>
            <person name="Hubbard S.S."/>
            <person name="Banfield J.F."/>
        </authorList>
    </citation>
    <scope>NUCLEOTIDE SEQUENCE [LARGE SCALE GENOMIC DNA]</scope>
</reference>
<dbReference type="SUPFAM" id="SSF55729">
    <property type="entry name" value="Acyl-CoA N-acyltransferases (Nat)"/>
    <property type="match status" value="1"/>
</dbReference>
<accession>A0A1F7YIG1</accession>
<evidence type="ECO:0000259" key="1">
    <source>
        <dbReference type="PROSITE" id="PS51186"/>
    </source>
</evidence>
<organism evidence="2 3">
    <name type="scientific">Candidatus Woesebacteria bacterium RIFCSPHIGHO2_01_FULL_40_22</name>
    <dbReference type="NCBI Taxonomy" id="1802499"/>
    <lineage>
        <taxon>Bacteria</taxon>
        <taxon>Candidatus Woeseibacteriota</taxon>
    </lineage>
</organism>
<dbReference type="Gene3D" id="3.40.630.30">
    <property type="match status" value="1"/>
</dbReference>
<dbReference type="Proteomes" id="UP000179221">
    <property type="component" value="Unassembled WGS sequence"/>
</dbReference>
<dbReference type="GO" id="GO:0016747">
    <property type="term" value="F:acyltransferase activity, transferring groups other than amino-acyl groups"/>
    <property type="evidence" value="ECO:0007669"/>
    <property type="project" value="InterPro"/>
</dbReference>
<protein>
    <recommendedName>
        <fullName evidence="1">N-acetyltransferase domain-containing protein</fullName>
    </recommendedName>
</protein>
<feature type="domain" description="N-acetyltransferase" evidence="1">
    <location>
        <begin position="1"/>
        <end position="167"/>
    </location>
</feature>
<dbReference type="CDD" id="cd04301">
    <property type="entry name" value="NAT_SF"/>
    <property type="match status" value="1"/>
</dbReference>
<dbReference type="InterPro" id="IPR000182">
    <property type="entry name" value="GNAT_dom"/>
</dbReference>
<dbReference type="PROSITE" id="PS51186">
    <property type="entry name" value="GNAT"/>
    <property type="match status" value="1"/>
</dbReference>
<dbReference type="AlphaFoldDB" id="A0A1F7YIG1"/>